<dbReference type="RefSeq" id="WP_249376287.1">
    <property type="nucleotide sequence ID" value="NZ_SNUZ01000007.1"/>
</dbReference>
<comment type="caution">
    <text evidence="1">The sequence shown here is derived from an EMBL/GenBank/DDBJ whole genome shotgun (WGS) entry which is preliminary data.</text>
</comment>
<evidence type="ECO:0008006" key="3">
    <source>
        <dbReference type="Google" id="ProtNLM"/>
    </source>
</evidence>
<evidence type="ECO:0000313" key="1">
    <source>
        <dbReference type="EMBL" id="MCL3787296.1"/>
    </source>
</evidence>
<dbReference type="Proteomes" id="UP001056693">
    <property type="component" value="Unassembled WGS sequence"/>
</dbReference>
<gene>
    <name evidence="1" type="ORF">E2N93_04555</name>
</gene>
<name>A0ABT0NGI3_9FIRM</name>
<organism evidence="1 2">
    <name type="scientific">Ruminococcus bromii</name>
    <dbReference type="NCBI Taxonomy" id="40518"/>
    <lineage>
        <taxon>Bacteria</taxon>
        <taxon>Bacillati</taxon>
        <taxon>Bacillota</taxon>
        <taxon>Clostridia</taxon>
        <taxon>Eubacteriales</taxon>
        <taxon>Oscillospiraceae</taxon>
        <taxon>Ruminococcus</taxon>
    </lineage>
</organism>
<keyword evidence="2" id="KW-1185">Reference proteome</keyword>
<reference evidence="1 2" key="1">
    <citation type="submission" date="2019-03" db="EMBL/GenBank/DDBJ databases">
        <authorList>
            <person name="Molinero N."/>
            <person name="Sanchez B."/>
            <person name="Walker A."/>
            <person name="Duncan S."/>
            <person name="Delgado S."/>
            <person name="Margolles A."/>
        </authorList>
    </citation>
    <scope>NUCLEOTIDE SEQUENCE [LARGE SCALE GENOMIC DNA]</scope>
    <source>
        <strain evidence="1 2">IPLA60002</strain>
    </source>
</reference>
<dbReference type="EMBL" id="SNUZ01000007">
    <property type="protein sequence ID" value="MCL3787296.1"/>
    <property type="molecule type" value="Genomic_DNA"/>
</dbReference>
<protein>
    <recommendedName>
        <fullName evidence="3">Transposase/invertase (TIGR01784 family)</fullName>
    </recommendedName>
</protein>
<sequence length="100" mass="11214">MNNQEVNDAVSKLRDYNDDERARELAFKRERAITDYNHRFEKGVEKGIEKGIAIGEAKGIAKSIEKLLVKGFSTQKIADILDMAVSEVERIINSNGNSDS</sequence>
<proteinExistence type="predicted"/>
<evidence type="ECO:0000313" key="2">
    <source>
        <dbReference type="Proteomes" id="UP001056693"/>
    </source>
</evidence>
<accession>A0ABT0NGI3</accession>